<dbReference type="RefSeq" id="WP_206727657.1">
    <property type="nucleotide sequence ID" value="NZ_CP071090.1"/>
</dbReference>
<dbReference type="EMBL" id="CP071090">
    <property type="protein sequence ID" value="QSQ26107.1"/>
    <property type="molecule type" value="Genomic_DNA"/>
</dbReference>
<dbReference type="Gene3D" id="3.40.50.1460">
    <property type="match status" value="1"/>
</dbReference>
<dbReference type="SUPFAM" id="SSF52129">
    <property type="entry name" value="Caspase-like"/>
    <property type="match status" value="1"/>
</dbReference>
<dbReference type="Pfam" id="PF00656">
    <property type="entry name" value="Peptidase_C14"/>
    <property type="match status" value="1"/>
</dbReference>
<evidence type="ECO:0000313" key="4">
    <source>
        <dbReference type="Proteomes" id="UP000662747"/>
    </source>
</evidence>
<dbReference type="Proteomes" id="UP000662747">
    <property type="component" value="Chromosome"/>
</dbReference>
<name>A0ABX7P6J7_9BACT</name>
<proteinExistence type="predicted"/>
<feature type="chain" id="PRO_5045934020" evidence="1">
    <location>
        <begin position="24"/>
        <end position="529"/>
    </location>
</feature>
<evidence type="ECO:0000313" key="3">
    <source>
        <dbReference type="EMBL" id="QSQ26107.1"/>
    </source>
</evidence>
<evidence type="ECO:0000256" key="1">
    <source>
        <dbReference type="SAM" id="SignalP"/>
    </source>
</evidence>
<keyword evidence="1" id="KW-0732">Signal</keyword>
<dbReference type="InterPro" id="IPR011600">
    <property type="entry name" value="Pept_C14_caspase"/>
</dbReference>
<dbReference type="InterPro" id="IPR029030">
    <property type="entry name" value="Caspase-like_dom_sf"/>
</dbReference>
<protein>
    <submittedName>
        <fullName evidence="3">Caspase family protein</fullName>
    </submittedName>
</protein>
<feature type="signal peptide" evidence="1">
    <location>
        <begin position="1"/>
        <end position="23"/>
    </location>
</feature>
<feature type="domain" description="Peptidase C14 caspase" evidence="2">
    <location>
        <begin position="29"/>
        <end position="215"/>
    </location>
</feature>
<reference evidence="3 4" key="1">
    <citation type="submission" date="2021-02" db="EMBL/GenBank/DDBJ databases">
        <title>De Novo genome assembly of isolated myxobacteria.</title>
        <authorList>
            <person name="Stevens D.C."/>
        </authorList>
    </citation>
    <scope>NUCLEOTIDE SEQUENCE [LARGE SCALE GENOMIC DNA]</scope>
    <source>
        <strain evidence="4">SCPEA02</strain>
    </source>
</reference>
<keyword evidence="4" id="KW-1185">Reference proteome</keyword>
<evidence type="ECO:0000259" key="2">
    <source>
        <dbReference type="Pfam" id="PF00656"/>
    </source>
</evidence>
<sequence length="529" mass="56573">MSTNRGVLFGLVLALLAPLSARALPEQTWVVAIGHNDGAASEVGLLYAEQDARLFSDVLREQGGVSSRRTLLLLGEDAANVRRALQDVNAAIRVQAGAGQPTALIVFYSGHADAASLHLGRTELPLEEIKTLVEGSPAGVRLLVLDACRSGTVTRVKGVSTAQTFDISLRDHVATEGLAIITSSAAGEASQESDRLRGSFFTHHLANALRGAADHDDDGNVTLTEAYGYTYAQTLRSSGQTVALQHPTYSWEVKGRGELVLSTPASQRGRTGQLRLADSALYLIMEGRQGGPVVAEVTPQGQKRELSLPAGSYFVQQRKADEYREYQVSLTAGGAVELAALPYETVRYDRLVRRRGGPKAYSHNLSLEAGLRGESLAGDGALPQLQLGYGVDFDWGSVGLRLRGATVSATSADGLLPRRHSELGLGLSLLRFIDLEPASVAFGLFVEGVLHQQRFDTDRSVQDRSSWGAGFGGILLVERQLGAGIALRLEGGPVTNLVQRAVVQNGVEVGHELVTPLTWWGSGGVVWRW</sequence>
<organism evidence="3 4">
    <name type="scientific">Pyxidicoccus parkwayensis</name>
    <dbReference type="NCBI Taxonomy" id="2813578"/>
    <lineage>
        <taxon>Bacteria</taxon>
        <taxon>Pseudomonadati</taxon>
        <taxon>Myxococcota</taxon>
        <taxon>Myxococcia</taxon>
        <taxon>Myxococcales</taxon>
        <taxon>Cystobacterineae</taxon>
        <taxon>Myxococcaceae</taxon>
        <taxon>Pyxidicoccus</taxon>
    </lineage>
</organism>
<gene>
    <name evidence="3" type="ORF">JY651_14765</name>
</gene>
<accession>A0ABX7P6J7</accession>